<accession>A0A8T4GIG1</accession>
<dbReference type="RefSeq" id="WP_209485278.1">
    <property type="nucleotide sequence ID" value="NZ_JAGGKQ010000012.1"/>
</dbReference>
<name>A0A8T4GIG1_9EURY</name>
<dbReference type="GO" id="GO:0000160">
    <property type="term" value="P:phosphorelay signal transduction system"/>
    <property type="evidence" value="ECO:0007669"/>
    <property type="project" value="InterPro"/>
</dbReference>
<comment type="caution">
    <text evidence="4">The sequence shown here is derived from an EMBL/GenBank/DDBJ whole genome shotgun (WGS) entry which is preliminary data.</text>
</comment>
<comment type="caution">
    <text evidence="1">Lacks conserved residue(s) required for the propagation of feature annotation.</text>
</comment>
<dbReference type="Pfam" id="PF00072">
    <property type="entry name" value="Response_reg"/>
    <property type="match status" value="1"/>
</dbReference>
<reference evidence="4" key="1">
    <citation type="submission" date="2021-03" db="EMBL/GenBank/DDBJ databases">
        <title>Genomic Encyclopedia of Type Strains, Phase IV (KMG-IV): sequencing the most valuable type-strain genomes for metagenomic binning, comparative biology and taxonomic classification.</title>
        <authorList>
            <person name="Goeker M."/>
        </authorList>
    </citation>
    <scope>NUCLEOTIDE SEQUENCE</scope>
    <source>
        <strain evidence="4">DSM 23564</strain>
    </source>
</reference>
<evidence type="ECO:0000313" key="5">
    <source>
        <dbReference type="Proteomes" id="UP000823588"/>
    </source>
</evidence>
<evidence type="ECO:0000259" key="3">
    <source>
        <dbReference type="PROSITE" id="PS50110"/>
    </source>
</evidence>
<dbReference type="GO" id="GO:0003677">
    <property type="term" value="F:DNA binding"/>
    <property type="evidence" value="ECO:0007669"/>
    <property type="project" value="UniProtKB-KW"/>
</dbReference>
<feature type="region of interest" description="Disordered" evidence="2">
    <location>
        <begin position="1"/>
        <end position="46"/>
    </location>
</feature>
<dbReference type="PROSITE" id="PS50110">
    <property type="entry name" value="RESPONSE_REGULATORY"/>
    <property type="match status" value="1"/>
</dbReference>
<feature type="domain" description="Response regulatory" evidence="3">
    <location>
        <begin position="45"/>
        <end position="159"/>
    </location>
</feature>
<evidence type="ECO:0000313" key="4">
    <source>
        <dbReference type="EMBL" id="MBP1922795.1"/>
    </source>
</evidence>
<sequence>MTDRPYSNAHGTAPRTTADTDRSINTDRGADTDREVDADEDPSVDLLHVEPDPRAAEVVAAFIDWGLDDVTVESVDRLADALGVVGDVDCVVTEHRLPDGTGVELVKYARGRDVRTPILFHTTCHDSLVESDAISAGADAYVRKRSNAGQYDCLLRAIRGHVRTAGSGDAKPGPSDSTHAPAGRSESAPMPLLSEE</sequence>
<dbReference type="OrthoDB" id="330337at2157"/>
<protein>
    <submittedName>
        <fullName evidence="4">DNA-binding response OmpR family regulator</fullName>
    </submittedName>
</protein>
<dbReference type="EMBL" id="JAGGKQ010000012">
    <property type="protein sequence ID" value="MBP1922795.1"/>
    <property type="molecule type" value="Genomic_DNA"/>
</dbReference>
<keyword evidence="5" id="KW-1185">Reference proteome</keyword>
<evidence type="ECO:0000256" key="1">
    <source>
        <dbReference type="PROSITE-ProRule" id="PRU00169"/>
    </source>
</evidence>
<dbReference type="SMART" id="SM00448">
    <property type="entry name" value="REC"/>
    <property type="match status" value="1"/>
</dbReference>
<dbReference type="Gene3D" id="3.40.50.2300">
    <property type="match status" value="1"/>
</dbReference>
<dbReference type="Proteomes" id="UP000823588">
    <property type="component" value="Unassembled WGS sequence"/>
</dbReference>
<keyword evidence="4" id="KW-0238">DNA-binding</keyword>
<proteinExistence type="predicted"/>
<gene>
    <name evidence="4" type="ORF">J2751_001811</name>
</gene>
<dbReference type="InterPro" id="IPR001789">
    <property type="entry name" value="Sig_transdc_resp-reg_receiver"/>
</dbReference>
<dbReference type="AlphaFoldDB" id="A0A8T4GIG1"/>
<organism evidence="4 5">
    <name type="scientific">Halorubrum alkaliphilum</name>
    <dbReference type="NCBI Taxonomy" id="261290"/>
    <lineage>
        <taxon>Archaea</taxon>
        <taxon>Methanobacteriati</taxon>
        <taxon>Methanobacteriota</taxon>
        <taxon>Stenosarchaea group</taxon>
        <taxon>Halobacteria</taxon>
        <taxon>Halobacteriales</taxon>
        <taxon>Haloferacaceae</taxon>
        <taxon>Halorubrum</taxon>
    </lineage>
</organism>
<evidence type="ECO:0000256" key="2">
    <source>
        <dbReference type="SAM" id="MobiDB-lite"/>
    </source>
</evidence>
<dbReference type="SUPFAM" id="SSF52172">
    <property type="entry name" value="CheY-like"/>
    <property type="match status" value="1"/>
</dbReference>
<feature type="compositionally biased region" description="Basic and acidic residues" evidence="2">
    <location>
        <begin position="18"/>
        <end position="35"/>
    </location>
</feature>
<feature type="region of interest" description="Disordered" evidence="2">
    <location>
        <begin position="164"/>
        <end position="196"/>
    </location>
</feature>
<dbReference type="InterPro" id="IPR011006">
    <property type="entry name" value="CheY-like_superfamily"/>
</dbReference>